<evidence type="ECO:0008006" key="4">
    <source>
        <dbReference type="Google" id="ProtNLM"/>
    </source>
</evidence>
<reference evidence="2 3" key="1">
    <citation type="journal article" date="2020" name="Nat. Food">
        <title>A phased Vanilla planifolia genome enables genetic improvement of flavour and production.</title>
        <authorList>
            <person name="Hasing T."/>
            <person name="Tang H."/>
            <person name="Brym M."/>
            <person name="Khazi F."/>
            <person name="Huang T."/>
            <person name="Chambers A.H."/>
        </authorList>
    </citation>
    <scope>NUCLEOTIDE SEQUENCE [LARGE SCALE GENOMIC DNA]</scope>
    <source>
        <tissue evidence="2">Leaf</tissue>
    </source>
</reference>
<proteinExistence type="predicted"/>
<dbReference type="Proteomes" id="UP000639772">
    <property type="component" value="Chromosome 1"/>
</dbReference>
<comment type="caution">
    <text evidence="2">The sequence shown here is derived from an EMBL/GenBank/DDBJ whole genome shotgun (WGS) entry which is preliminary data.</text>
</comment>
<name>A0A835RZM0_VANPL</name>
<feature type="chain" id="PRO_5032979360" description="Secreted protein" evidence="1">
    <location>
        <begin position="24"/>
        <end position="107"/>
    </location>
</feature>
<feature type="signal peptide" evidence="1">
    <location>
        <begin position="1"/>
        <end position="23"/>
    </location>
</feature>
<gene>
    <name evidence="2" type="ORF">HPP92_001288</name>
</gene>
<keyword evidence="1" id="KW-0732">Signal</keyword>
<sequence>MPFHKYSSLSVLLCLFISNPCYKIQSIQQKVSFCIILSFFFDKCNRLCKKINKLDKSVEPLTWKFFLLICLHFSPRDSSILIILHFNSYVSLVPLNIAKMPRKPSSL</sequence>
<protein>
    <recommendedName>
        <fullName evidence="4">Secreted protein</fullName>
    </recommendedName>
</protein>
<evidence type="ECO:0000256" key="1">
    <source>
        <dbReference type="SAM" id="SignalP"/>
    </source>
</evidence>
<accession>A0A835RZM0</accession>
<dbReference type="AlphaFoldDB" id="A0A835RZM0"/>
<dbReference type="EMBL" id="JADCNM010000001">
    <property type="protein sequence ID" value="KAG0501216.1"/>
    <property type="molecule type" value="Genomic_DNA"/>
</dbReference>
<organism evidence="2 3">
    <name type="scientific">Vanilla planifolia</name>
    <name type="common">Vanilla</name>
    <dbReference type="NCBI Taxonomy" id="51239"/>
    <lineage>
        <taxon>Eukaryota</taxon>
        <taxon>Viridiplantae</taxon>
        <taxon>Streptophyta</taxon>
        <taxon>Embryophyta</taxon>
        <taxon>Tracheophyta</taxon>
        <taxon>Spermatophyta</taxon>
        <taxon>Magnoliopsida</taxon>
        <taxon>Liliopsida</taxon>
        <taxon>Asparagales</taxon>
        <taxon>Orchidaceae</taxon>
        <taxon>Vanilloideae</taxon>
        <taxon>Vanilleae</taxon>
        <taxon>Vanilla</taxon>
    </lineage>
</organism>
<evidence type="ECO:0000313" key="3">
    <source>
        <dbReference type="Proteomes" id="UP000639772"/>
    </source>
</evidence>
<evidence type="ECO:0000313" key="2">
    <source>
        <dbReference type="EMBL" id="KAG0501216.1"/>
    </source>
</evidence>